<name>A0A6M2BLK2_9GAMM</name>
<dbReference type="Pfam" id="PF07519">
    <property type="entry name" value="Tannase"/>
    <property type="match status" value="1"/>
</dbReference>
<evidence type="ECO:0000256" key="2">
    <source>
        <dbReference type="ARBA" id="ARBA00022487"/>
    </source>
</evidence>
<evidence type="ECO:0000256" key="6">
    <source>
        <dbReference type="ARBA" id="ARBA00022837"/>
    </source>
</evidence>
<evidence type="ECO:0000256" key="4">
    <source>
        <dbReference type="ARBA" id="ARBA00022729"/>
    </source>
</evidence>
<dbReference type="SUPFAM" id="SSF53474">
    <property type="entry name" value="alpha/beta-Hydrolases"/>
    <property type="match status" value="1"/>
</dbReference>
<evidence type="ECO:0000256" key="7">
    <source>
        <dbReference type="ARBA" id="ARBA00023157"/>
    </source>
</evidence>
<comment type="caution">
    <text evidence="9">The sequence shown here is derived from an EMBL/GenBank/DDBJ whole genome shotgun (WGS) entry which is preliminary data.</text>
</comment>
<dbReference type="RefSeq" id="WP_166250724.1">
    <property type="nucleotide sequence ID" value="NZ_JAAMOW010000001.1"/>
</dbReference>
<keyword evidence="7" id="KW-1015">Disulfide bond</keyword>
<dbReference type="GO" id="GO:0046872">
    <property type="term" value="F:metal ion binding"/>
    <property type="evidence" value="ECO:0007669"/>
    <property type="project" value="UniProtKB-KW"/>
</dbReference>
<gene>
    <name evidence="9" type="ORF">G7Y85_00855</name>
</gene>
<dbReference type="EMBL" id="JAAMOW010000001">
    <property type="protein sequence ID" value="NGY03304.1"/>
    <property type="molecule type" value="Genomic_DNA"/>
</dbReference>
<dbReference type="AlphaFoldDB" id="A0A6M2BLK2"/>
<evidence type="ECO:0000256" key="5">
    <source>
        <dbReference type="ARBA" id="ARBA00022801"/>
    </source>
</evidence>
<evidence type="ECO:0000256" key="3">
    <source>
        <dbReference type="ARBA" id="ARBA00022723"/>
    </source>
</evidence>
<feature type="signal peptide" evidence="8">
    <location>
        <begin position="1"/>
        <end position="22"/>
    </location>
</feature>
<evidence type="ECO:0000313" key="10">
    <source>
        <dbReference type="Proteomes" id="UP000472676"/>
    </source>
</evidence>
<keyword evidence="3" id="KW-0479">Metal-binding</keyword>
<dbReference type="PANTHER" id="PTHR33938">
    <property type="entry name" value="FERULOYL ESTERASE B-RELATED"/>
    <property type="match status" value="1"/>
</dbReference>
<dbReference type="PANTHER" id="PTHR33938:SF15">
    <property type="entry name" value="FERULOYL ESTERASE B-RELATED"/>
    <property type="match status" value="1"/>
</dbReference>
<feature type="chain" id="PRO_5026883404" evidence="8">
    <location>
        <begin position="23"/>
        <end position="548"/>
    </location>
</feature>
<accession>A0A6M2BLK2</accession>
<sequence length="548" mass="58896">MKGCLVGFVVMLGLLCSGCALGAGDSKCDALKNLTLDQTLISSVDADRGGYSLSWKTAFIGVPWLKLPASCRVDGVIQPTSDSHIGFTVWMPARDWNGRFLGLGNGGFGGSIEKIGLSFALQHGYAVAATDTGHVASDLDGSWALGHPEKLLDYGYRAIHETAQKAKTLIAAYYGRPPSYSYFSGASNGGRQALMEAQRYPEDYDGILVGCPPADGATAMASSIWIQKQLNRSPAAYIPKRKLPAIAAATVAACDALDGVKDGVIDDPRHCNFHPESLRCAGKETNACLTAPQIESLRAIYSGDGGVFDGHRRRGYEPGGELGSFGGWAKYLLGSGPGKGVLYRYSLEFPRFLIYKDPQWTLDHFDVEKFHADAEHALGQIYSTDDPDLTAFKSRGGKLILFHGWSDPAIPPRLTVDYYERMRATMGTDSVDGFVRLYMVPGLQHGVGGPGANVFGQLAPGSGDARHNISAALFDWVEKGVAPGAIIASRYDGDLKPLLAPDRATLIRTRPLCPYPEFARWTGRGSSDDAETFSCVAPPLETVRAMQP</sequence>
<reference evidence="9 10" key="1">
    <citation type="journal article" date="2014" name="Int. J. Syst. Evol. Microbiol.">
        <title>Solimonas terrae sp. nov., isolated from soil.</title>
        <authorList>
            <person name="Kim S.J."/>
            <person name="Moon J.Y."/>
            <person name="Weon H.Y."/>
            <person name="Ahn J.H."/>
            <person name="Chen W.M."/>
            <person name="Kwon S.W."/>
        </authorList>
    </citation>
    <scope>NUCLEOTIDE SEQUENCE [LARGE SCALE GENOMIC DNA]</scope>
    <source>
        <strain evidence="9 10">KIS83-12</strain>
    </source>
</reference>
<organism evidence="9 10">
    <name type="scientific">Solimonas terrae</name>
    <dbReference type="NCBI Taxonomy" id="1396819"/>
    <lineage>
        <taxon>Bacteria</taxon>
        <taxon>Pseudomonadati</taxon>
        <taxon>Pseudomonadota</taxon>
        <taxon>Gammaproteobacteria</taxon>
        <taxon>Nevskiales</taxon>
        <taxon>Nevskiaceae</taxon>
        <taxon>Solimonas</taxon>
    </lineage>
</organism>
<comment type="similarity">
    <text evidence="1">Belongs to the tannase family.</text>
</comment>
<dbReference type="InterPro" id="IPR029058">
    <property type="entry name" value="AB_hydrolase_fold"/>
</dbReference>
<protein>
    <submittedName>
        <fullName evidence="9">Tannase/feruloyl esterase family alpha/beta hydrolase</fullName>
    </submittedName>
</protein>
<dbReference type="Gene3D" id="3.40.50.1820">
    <property type="entry name" value="alpha/beta hydrolase"/>
    <property type="match status" value="1"/>
</dbReference>
<keyword evidence="5 9" id="KW-0378">Hydrolase</keyword>
<evidence type="ECO:0000256" key="1">
    <source>
        <dbReference type="ARBA" id="ARBA00006249"/>
    </source>
</evidence>
<keyword evidence="6" id="KW-0106">Calcium</keyword>
<evidence type="ECO:0000313" key="9">
    <source>
        <dbReference type="EMBL" id="NGY03304.1"/>
    </source>
</evidence>
<dbReference type="InterPro" id="IPR011118">
    <property type="entry name" value="Tannase/feruloyl_esterase"/>
</dbReference>
<keyword evidence="2" id="KW-0719">Serine esterase</keyword>
<dbReference type="Proteomes" id="UP000472676">
    <property type="component" value="Unassembled WGS sequence"/>
</dbReference>
<proteinExistence type="inferred from homology"/>
<evidence type="ECO:0000256" key="8">
    <source>
        <dbReference type="SAM" id="SignalP"/>
    </source>
</evidence>
<dbReference type="GO" id="GO:0052689">
    <property type="term" value="F:carboxylic ester hydrolase activity"/>
    <property type="evidence" value="ECO:0007669"/>
    <property type="project" value="UniProtKB-KW"/>
</dbReference>
<keyword evidence="10" id="KW-1185">Reference proteome</keyword>
<keyword evidence="4 8" id="KW-0732">Signal</keyword>